<name>A0AAV4B7V4_9GAST</name>
<reference evidence="1 2" key="1">
    <citation type="journal article" date="2021" name="Elife">
        <title>Chloroplast acquisition without the gene transfer in kleptoplastic sea slugs, Plakobranchus ocellatus.</title>
        <authorList>
            <person name="Maeda T."/>
            <person name="Takahashi S."/>
            <person name="Yoshida T."/>
            <person name="Shimamura S."/>
            <person name="Takaki Y."/>
            <person name="Nagai Y."/>
            <person name="Toyoda A."/>
            <person name="Suzuki Y."/>
            <person name="Arimoto A."/>
            <person name="Ishii H."/>
            <person name="Satoh N."/>
            <person name="Nishiyama T."/>
            <person name="Hasebe M."/>
            <person name="Maruyama T."/>
            <person name="Minagawa J."/>
            <person name="Obokata J."/>
            <person name="Shigenobu S."/>
        </authorList>
    </citation>
    <scope>NUCLEOTIDE SEQUENCE [LARGE SCALE GENOMIC DNA]</scope>
</reference>
<protein>
    <submittedName>
        <fullName evidence="1">Uncharacterized protein</fullName>
    </submittedName>
</protein>
<proteinExistence type="predicted"/>
<keyword evidence="2" id="KW-1185">Reference proteome</keyword>
<dbReference type="Proteomes" id="UP000735302">
    <property type="component" value="Unassembled WGS sequence"/>
</dbReference>
<accession>A0AAV4B7V4</accession>
<sequence>MRCVGERAQMKLPRYYHQKTLSAKFVLYKHGSVSGGERGNAKDPQTRRFTPVNQWDCSRVRDPLPWRPLQSSPRNFLLL</sequence>
<gene>
    <name evidence="1" type="ORF">PoB_004302600</name>
</gene>
<dbReference type="EMBL" id="BLXT01004673">
    <property type="protein sequence ID" value="GFO16521.1"/>
    <property type="molecule type" value="Genomic_DNA"/>
</dbReference>
<organism evidence="1 2">
    <name type="scientific">Plakobranchus ocellatus</name>
    <dbReference type="NCBI Taxonomy" id="259542"/>
    <lineage>
        <taxon>Eukaryota</taxon>
        <taxon>Metazoa</taxon>
        <taxon>Spiralia</taxon>
        <taxon>Lophotrochozoa</taxon>
        <taxon>Mollusca</taxon>
        <taxon>Gastropoda</taxon>
        <taxon>Heterobranchia</taxon>
        <taxon>Euthyneura</taxon>
        <taxon>Panpulmonata</taxon>
        <taxon>Sacoglossa</taxon>
        <taxon>Placobranchoidea</taxon>
        <taxon>Plakobranchidae</taxon>
        <taxon>Plakobranchus</taxon>
    </lineage>
</organism>
<comment type="caution">
    <text evidence="1">The sequence shown here is derived from an EMBL/GenBank/DDBJ whole genome shotgun (WGS) entry which is preliminary data.</text>
</comment>
<evidence type="ECO:0000313" key="2">
    <source>
        <dbReference type="Proteomes" id="UP000735302"/>
    </source>
</evidence>
<dbReference type="AlphaFoldDB" id="A0AAV4B7V4"/>
<evidence type="ECO:0000313" key="1">
    <source>
        <dbReference type="EMBL" id="GFO16521.1"/>
    </source>
</evidence>